<reference evidence="2 3" key="1">
    <citation type="submission" date="2020-08" db="EMBL/GenBank/DDBJ databases">
        <title>Genomic Encyclopedia of Type Strains, Phase IV (KMG-IV): sequencing the most valuable type-strain genomes for metagenomic binning, comparative biology and taxonomic classification.</title>
        <authorList>
            <person name="Goeker M."/>
        </authorList>
    </citation>
    <scope>NUCLEOTIDE SEQUENCE [LARGE SCALE GENOMIC DNA]</scope>
    <source>
        <strain evidence="2 3">DSM 103377</strain>
    </source>
</reference>
<evidence type="ECO:0000259" key="1">
    <source>
        <dbReference type="Pfam" id="PF05099"/>
    </source>
</evidence>
<keyword evidence="3" id="KW-1185">Reference proteome</keyword>
<name>A0A840WP62_9RHOB</name>
<dbReference type="Pfam" id="PF05099">
    <property type="entry name" value="TerB"/>
    <property type="match status" value="1"/>
</dbReference>
<dbReference type="Proteomes" id="UP000553766">
    <property type="component" value="Unassembled WGS sequence"/>
</dbReference>
<comment type="caution">
    <text evidence="2">The sequence shown here is derived from an EMBL/GenBank/DDBJ whole genome shotgun (WGS) entry which is preliminary data.</text>
</comment>
<evidence type="ECO:0000313" key="2">
    <source>
        <dbReference type="EMBL" id="MBB5516421.1"/>
    </source>
</evidence>
<sequence>MLADLLKLLRGEAEPSALSTEDQKLALAALMVRVARADHDYAASEVAMIDSVLKRRFELDDAAAAAIRADAETLEAQAPDTVRFTRTIKDTVPYETRDAIAEALWSIALADGDRADEENALLRMVVNLLGITDQDSALARQRAEAAIGSQ</sequence>
<feature type="domain" description="Co-chaperone DjlA N-terminal" evidence="1">
    <location>
        <begin position="25"/>
        <end position="141"/>
    </location>
</feature>
<dbReference type="CDD" id="cd07313">
    <property type="entry name" value="terB_like_2"/>
    <property type="match status" value="1"/>
</dbReference>
<dbReference type="SUPFAM" id="SSF158682">
    <property type="entry name" value="TerB-like"/>
    <property type="match status" value="1"/>
</dbReference>
<evidence type="ECO:0000313" key="3">
    <source>
        <dbReference type="Proteomes" id="UP000553766"/>
    </source>
</evidence>
<dbReference type="Gene3D" id="1.10.3680.10">
    <property type="entry name" value="TerB-like"/>
    <property type="match status" value="1"/>
</dbReference>
<proteinExistence type="predicted"/>
<protein>
    <submittedName>
        <fullName evidence="2">Putative tellurite resistance protein B-like protein</fullName>
    </submittedName>
</protein>
<dbReference type="InterPro" id="IPR029024">
    <property type="entry name" value="TerB-like"/>
</dbReference>
<dbReference type="AlphaFoldDB" id="A0A840WP62"/>
<dbReference type="RefSeq" id="WP_184012019.1">
    <property type="nucleotide sequence ID" value="NZ_JACIJS010000007.1"/>
</dbReference>
<gene>
    <name evidence="2" type="ORF">FHS89_002452</name>
</gene>
<dbReference type="EMBL" id="JACIJS010000007">
    <property type="protein sequence ID" value="MBB5516421.1"/>
    <property type="molecule type" value="Genomic_DNA"/>
</dbReference>
<dbReference type="InterPro" id="IPR007791">
    <property type="entry name" value="DjlA_N"/>
</dbReference>
<accession>A0A840WP62</accession>
<organism evidence="2 3">
    <name type="scientific">Rubricella aquisinus</name>
    <dbReference type="NCBI Taxonomy" id="2028108"/>
    <lineage>
        <taxon>Bacteria</taxon>
        <taxon>Pseudomonadati</taxon>
        <taxon>Pseudomonadota</taxon>
        <taxon>Alphaproteobacteria</taxon>
        <taxon>Rhodobacterales</taxon>
        <taxon>Paracoccaceae</taxon>
        <taxon>Rubricella</taxon>
    </lineage>
</organism>